<feature type="transmembrane region" description="Helical" evidence="5">
    <location>
        <begin position="261"/>
        <end position="283"/>
    </location>
</feature>
<evidence type="ECO:0000313" key="6">
    <source>
        <dbReference type="Proteomes" id="UP000829291"/>
    </source>
</evidence>
<evidence type="ECO:0000256" key="3">
    <source>
        <dbReference type="ARBA" id="ARBA00022989"/>
    </source>
</evidence>
<keyword evidence="3 5" id="KW-1133">Transmembrane helix</keyword>
<feature type="transmembrane region" description="Helical" evidence="5">
    <location>
        <begin position="26"/>
        <end position="47"/>
    </location>
</feature>
<accession>A0ABM3FLG3</accession>
<evidence type="ECO:0000313" key="8">
    <source>
        <dbReference type="RefSeq" id="XP_046588828.1"/>
    </source>
</evidence>
<dbReference type="GeneID" id="124293138"/>
<feature type="transmembrane region" description="Helical" evidence="5">
    <location>
        <begin position="210"/>
        <end position="231"/>
    </location>
</feature>
<dbReference type="RefSeq" id="XP_046588827.1">
    <property type="nucleotide sequence ID" value="XM_046732871.1"/>
</dbReference>
<dbReference type="Pfam" id="PF00083">
    <property type="entry name" value="Sugar_tr"/>
    <property type="match status" value="1"/>
</dbReference>
<keyword evidence="2 5" id="KW-0812">Transmembrane</keyword>
<evidence type="ECO:0000256" key="5">
    <source>
        <dbReference type="SAM" id="Phobius"/>
    </source>
</evidence>
<dbReference type="InterPro" id="IPR036259">
    <property type="entry name" value="MFS_trans_sf"/>
</dbReference>
<evidence type="ECO:0000256" key="4">
    <source>
        <dbReference type="ARBA" id="ARBA00023136"/>
    </source>
</evidence>
<name>A0ABM3FLG3_NEOLC</name>
<dbReference type="Proteomes" id="UP000829291">
    <property type="component" value="Chromosome 2"/>
</dbReference>
<keyword evidence="4 5" id="KW-0472">Membrane</keyword>
<feature type="transmembrane region" description="Helical" evidence="5">
    <location>
        <begin position="88"/>
        <end position="108"/>
    </location>
</feature>
<comment type="subcellular location">
    <subcellularLocation>
        <location evidence="1">Membrane</location>
    </subcellularLocation>
</comment>
<feature type="transmembrane region" description="Helical" evidence="5">
    <location>
        <begin position="59"/>
        <end position="76"/>
    </location>
</feature>
<organism evidence="6 8">
    <name type="scientific">Neodiprion lecontei</name>
    <name type="common">Redheaded pine sawfly</name>
    <dbReference type="NCBI Taxonomy" id="441921"/>
    <lineage>
        <taxon>Eukaryota</taxon>
        <taxon>Metazoa</taxon>
        <taxon>Ecdysozoa</taxon>
        <taxon>Arthropoda</taxon>
        <taxon>Hexapoda</taxon>
        <taxon>Insecta</taxon>
        <taxon>Pterygota</taxon>
        <taxon>Neoptera</taxon>
        <taxon>Endopterygota</taxon>
        <taxon>Hymenoptera</taxon>
        <taxon>Tenthredinoidea</taxon>
        <taxon>Diprionidae</taxon>
        <taxon>Diprioninae</taxon>
        <taxon>Neodiprion</taxon>
    </lineage>
</organism>
<dbReference type="InterPro" id="IPR005828">
    <property type="entry name" value="MFS_sugar_transport-like"/>
</dbReference>
<gene>
    <name evidence="7 8" type="primary">LOC124293138</name>
</gene>
<evidence type="ECO:0000313" key="7">
    <source>
        <dbReference type="RefSeq" id="XP_046588827.1"/>
    </source>
</evidence>
<feature type="transmembrane region" description="Helical" evidence="5">
    <location>
        <begin position="295"/>
        <end position="318"/>
    </location>
</feature>
<proteinExistence type="predicted"/>
<feature type="transmembrane region" description="Helical" evidence="5">
    <location>
        <begin position="238"/>
        <end position="255"/>
    </location>
</feature>
<dbReference type="Gene3D" id="1.20.1250.20">
    <property type="entry name" value="MFS general substrate transporter like domains"/>
    <property type="match status" value="1"/>
</dbReference>
<sequence>MMMSSLFVLFQIACYICVYFKARDVTAIVIIIKIGLGFTSVVVLTWISEITTTNIRQMAMVLPLSIYSVAIFSWTLTLEQSRPKFQTFNFLSGACVLILFACHTWVVLNCPETPYYLNWMERYEETEQSLSFYTGCKHVRIAEDIPQPLNDLRAHRYGKQWRGKLEEIVKMENCRSLGIIFLLIVVKWATKQSYSELLLAEVAKKIPVSLTVALLLPLAGFSILMMLSINLFTRKNSLLVVTIVSLIASVISIFVDETSPVLVILIFVKYSIHYIFVGVALAYAGVSFSTNIKALAIALIMIFEALARNTFFWIGSLIERENLWIYSEAITLKTCIDIGTLVAAGVLIVIFIPKTIRVQSDDMSKDYAVASTADLELSRQ</sequence>
<evidence type="ECO:0000256" key="1">
    <source>
        <dbReference type="ARBA" id="ARBA00004370"/>
    </source>
</evidence>
<feature type="transmembrane region" description="Helical" evidence="5">
    <location>
        <begin position="174"/>
        <end position="190"/>
    </location>
</feature>
<protein>
    <submittedName>
        <fullName evidence="7 8">Uncharacterized protein LOC124293138 isoform X1</fullName>
    </submittedName>
</protein>
<feature type="transmembrane region" description="Helical" evidence="5">
    <location>
        <begin position="330"/>
        <end position="352"/>
    </location>
</feature>
<reference evidence="7 8" key="1">
    <citation type="submission" date="2025-05" db="UniProtKB">
        <authorList>
            <consortium name="RefSeq"/>
        </authorList>
    </citation>
    <scope>IDENTIFICATION</scope>
    <source>
        <tissue evidence="7 8">Thorax and Abdomen</tissue>
    </source>
</reference>
<evidence type="ECO:0000256" key="2">
    <source>
        <dbReference type="ARBA" id="ARBA00022692"/>
    </source>
</evidence>
<dbReference type="SUPFAM" id="SSF103473">
    <property type="entry name" value="MFS general substrate transporter"/>
    <property type="match status" value="1"/>
</dbReference>
<dbReference type="RefSeq" id="XP_046588828.1">
    <property type="nucleotide sequence ID" value="XM_046732872.1"/>
</dbReference>
<keyword evidence="6" id="KW-1185">Reference proteome</keyword>